<dbReference type="AlphaFoldDB" id="A0A0E3P590"/>
<evidence type="ECO:0000256" key="1">
    <source>
        <dbReference type="ARBA" id="ARBA00004651"/>
    </source>
</evidence>
<dbReference type="GO" id="GO:0005886">
    <property type="term" value="C:plasma membrane"/>
    <property type="evidence" value="ECO:0007669"/>
    <property type="project" value="UniProtKB-SubCell"/>
</dbReference>
<evidence type="ECO:0000256" key="4">
    <source>
        <dbReference type="ARBA" id="ARBA00023065"/>
    </source>
</evidence>
<keyword evidence="5" id="KW-0472">Membrane</keyword>
<gene>
    <name evidence="6" type="ORF">MSSIT_2238</name>
</gene>
<dbReference type="EMBL" id="CP009506">
    <property type="protein sequence ID" value="AKB28957.1"/>
    <property type="molecule type" value="Genomic_DNA"/>
</dbReference>
<evidence type="ECO:0000313" key="6">
    <source>
        <dbReference type="EMBL" id="AKB28957.1"/>
    </source>
</evidence>
<dbReference type="Proteomes" id="UP000033111">
    <property type="component" value="Chromosome"/>
</dbReference>
<proteinExistence type="predicted"/>
<evidence type="ECO:0000313" key="7">
    <source>
        <dbReference type="Proteomes" id="UP000033111"/>
    </source>
</evidence>
<accession>A0A0E3P590</accession>
<evidence type="ECO:0000256" key="2">
    <source>
        <dbReference type="ARBA" id="ARBA00022448"/>
    </source>
</evidence>
<dbReference type="PATRIC" id="fig|1434120.4.peg.2914"/>
<keyword evidence="7" id="KW-1185">Reference proteome</keyword>
<dbReference type="KEGG" id="msw:MSSIT_2238"/>
<comment type="subcellular location">
    <subcellularLocation>
        <location evidence="1">Cell membrane</location>
        <topology evidence="1">Multi-pass membrane protein</topology>
    </subcellularLocation>
</comment>
<sequence>MVPVGISLIGTKLHRETVIFLGWSGPRGLASVVLLFIAVEEAKGIPGLETINLAVITIVLISIFAHGISAGSAGNWYSRIVAALPDDAPERREVKELPVRKGFDVAESMNMNSRENAAKRNSYS</sequence>
<keyword evidence="5" id="KW-1133">Transmembrane helix</keyword>
<protein>
    <submittedName>
        <fullName evidence="6">Na+/H+ antiporter</fullName>
    </submittedName>
</protein>
<reference evidence="6 7" key="1">
    <citation type="submission" date="2014-07" db="EMBL/GenBank/DDBJ databases">
        <title>Methanogenic archaea and the global carbon cycle.</title>
        <authorList>
            <person name="Henriksen J.R."/>
            <person name="Luke J."/>
            <person name="Reinhart S."/>
            <person name="Benedict M.N."/>
            <person name="Youngblut N.D."/>
            <person name="Metcalf M.E."/>
            <person name="Whitaker R.J."/>
            <person name="Metcalf W.W."/>
        </authorList>
    </citation>
    <scope>NUCLEOTIDE SEQUENCE [LARGE SCALE GENOMIC DNA]</scope>
    <source>
        <strain evidence="6 7">T4/M</strain>
    </source>
</reference>
<feature type="transmembrane region" description="Helical" evidence="5">
    <location>
        <begin position="20"/>
        <end position="39"/>
    </location>
</feature>
<dbReference type="HOGENOM" id="CLU_2056097_0_0_2"/>
<feature type="transmembrane region" description="Helical" evidence="5">
    <location>
        <begin position="51"/>
        <end position="69"/>
    </location>
</feature>
<evidence type="ECO:0000256" key="3">
    <source>
        <dbReference type="ARBA" id="ARBA00022449"/>
    </source>
</evidence>
<keyword evidence="5" id="KW-0812">Transmembrane</keyword>
<keyword evidence="4" id="KW-0406">Ion transport</keyword>
<keyword evidence="3" id="KW-0050">Antiport</keyword>
<dbReference type="PANTHER" id="PTHR32507">
    <property type="entry name" value="NA(+)/H(+) ANTIPORTER 1"/>
    <property type="match status" value="1"/>
</dbReference>
<keyword evidence="2" id="KW-0813">Transport</keyword>
<organism evidence="6 7">
    <name type="scientific">Methanosarcina siciliae T4/M</name>
    <dbReference type="NCBI Taxonomy" id="1434120"/>
    <lineage>
        <taxon>Archaea</taxon>
        <taxon>Methanobacteriati</taxon>
        <taxon>Methanobacteriota</taxon>
        <taxon>Stenosarchaea group</taxon>
        <taxon>Methanomicrobia</taxon>
        <taxon>Methanosarcinales</taxon>
        <taxon>Methanosarcinaceae</taxon>
        <taxon>Methanosarcina</taxon>
    </lineage>
</organism>
<dbReference type="PANTHER" id="PTHR32507:SF8">
    <property type="entry name" value="CNH1P"/>
    <property type="match status" value="1"/>
</dbReference>
<evidence type="ECO:0000256" key="5">
    <source>
        <dbReference type="SAM" id="Phobius"/>
    </source>
</evidence>
<dbReference type="GO" id="GO:0015297">
    <property type="term" value="F:antiporter activity"/>
    <property type="evidence" value="ECO:0007669"/>
    <property type="project" value="UniProtKB-KW"/>
</dbReference>
<dbReference type="GO" id="GO:0006811">
    <property type="term" value="P:monoatomic ion transport"/>
    <property type="evidence" value="ECO:0007669"/>
    <property type="project" value="UniProtKB-KW"/>
</dbReference>
<name>A0A0E3P590_9EURY</name>